<evidence type="ECO:0000313" key="3">
    <source>
        <dbReference type="Proteomes" id="UP001196413"/>
    </source>
</evidence>
<evidence type="ECO:0000256" key="1">
    <source>
        <dbReference type="SAM" id="MobiDB-lite"/>
    </source>
</evidence>
<organism evidence="2 3">
    <name type="scientific">Parelaphostrongylus tenuis</name>
    <name type="common">Meningeal worm</name>
    <dbReference type="NCBI Taxonomy" id="148309"/>
    <lineage>
        <taxon>Eukaryota</taxon>
        <taxon>Metazoa</taxon>
        <taxon>Ecdysozoa</taxon>
        <taxon>Nematoda</taxon>
        <taxon>Chromadorea</taxon>
        <taxon>Rhabditida</taxon>
        <taxon>Rhabditina</taxon>
        <taxon>Rhabditomorpha</taxon>
        <taxon>Strongyloidea</taxon>
        <taxon>Metastrongylidae</taxon>
        <taxon>Parelaphostrongylus</taxon>
    </lineage>
</organism>
<dbReference type="InterPro" id="IPR019355">
    <property type="entry name" value="Cell_cycle_regulator_Mat89Bb"/>
</dbReference>
<evidence type="ECO:0000313" key="2">
    <source>
        <dbReference type="EMBL" id="KAJ1362871.1"/>
    </source>
</evidence>
<proteinExistence type="predicted"/>
<gene>
    <name evidence="2" type="ORF">KIN20_022578</name>
</gene>
<reference evidence="2" key="1">
    <citation type="submission" date="2021-06" db="EMBL/GenBank/DDBJ databases">
        <title>Parelaphostrongylus tenuis whole genome reference sequence.</title>
        <authorList>
            <person name="Garwood T.J."/>
            <person name="Larsen P.A."/>
            <person name="Fountain-Jones N.M."/>
            <person name="Garbe J.R."/>
            <person name="Macchietto M.G."/>
            <person name="Kania S.A."/>
            <person name="Gerhold R.W."/>
            <person name="Richards J.E."/>
            <person name="Wolf T.M."/>
        </authorList>
    </citation>
    <scope>NUCLEOTIDE SEQUENCE</scope>
    <source>
        <strain evidence="2">MNPRO001-30</strain>
        <tissue evidence="2">Meninges</tissue>
    </source>
</reference>
<sequence length="167" mass="19187">MLNIHLNVIHFREEQLQVALEEMAKHLGNYINHSEKHKEIFQLFTQLTGLERMAKVPSSDVVLTNRIRRQNGTTMNSTPQSTSAPLSTTCETKSLSRSNSPPPKKSRKTSYLWKPNKTLNIYDYLLEKDERHHRSHWIDFVGRVKAGSRPAHLYPNLEAAATPAKQD</sequence>
<accession>A0AAD5N5Q0</accession>
<feature type="region of interest" description="Disordered" evidence="1">
    <location>
        <begin position="69"/>
        <end position="110"/>
    </location>
</feature>
<dbReference type="Proteomes" id="UP001196413">
    <property type="component" value="Unassembled WGS sequence"/>
</dbReference>
<protein>
    <submittedName>
        <fullName evidence="2">Uncharacterized protein</fullName>
    </submittedName>
</protein>
<dbReference type="EMBL" id="JAHQIW010004555">
    <property type="protein sequence ID" value="KAJ1362871.1"/>
    <property type="molecule type" value="Genomic_DNA"/>
</dbReference>
<dbReference type="Pfam" id="PF10221">
    <property type="entry name" value="Mat89Bb"/>
    <property type="match status" value="1"/>
</dbReference>
<comment type="caution">
    <text evidence="2">The sequence shown here is derived from an EMBL/GenBank/DDBJ whole genome shotgun (WGS) entry which is preliminary data.</text>
</comment>
<name>A0AAD5N5Q0_PARTN</name>
<feature type="compositionally biased region" description="Polar residues" evidence="1">
    <location>
        <begin position="70"/>
        <end position="92"/>
    </location>
</feature>
<dbReference type="AlphaFoldDB" id="A0AAD5N5Q0"/>
<keyword evidence="3" id="KW-1185">Reference proteome</keyword>